<dbReference type="OrthoDB" id="6299193at2759"/>
<proteinExistence type="predicted"/>
<accession>A0A3P7MQV6</accession>
<gene>
    <name evidence="1" type="ORF">DILT_LOCUS14755</name>
</gene>
<dbReference type="Proteomes" id="UP000281553">
    <property type="component" value="Unassembled WGS sequence"/>
</dbReference>
<sequence length="114" mass="13126">MIRVILQDCHATLRKNRQRIDEEKAKCFEYMGENGTQMIQQRVAQRARVHKAKREAAFEIKFSELPRPTSSKDDKLVHNISSKELTEKQTLMLRHAASFNTADSKPANMVVAVE</sequence>
<name>A0A3P7MQV6_DIBLA</name>
<dbReference type="AlphaFoldDB" id="A0A3P7MQV6"/>
<reference evidence="1 2" key="1">
    <citation type="submission" date="2018-11" db="EMBL/GenBank/DDBJ databases">
        <authorList>
            <consortium name="Pathogen Informatics"/>
        </authorList>
    </citation>
    <scope>NUCLEOTIDE SEQUENCE [LARGE SCALE GENOMIC DNA]</scope>
</reference>
<organism evidence="1 2">
    <name type="scientific">Dibothriocephalus latus</name>
    <name type="common">Fish tapeworm</name>
    <name type="synonym">Diphyllobothrium latum</name>
    <dbReference type="NCBI Taxonomy" id="60516"/>
    <lineage>
        <taxon>Eukaryota</taxon>
        <taxon>Metazoa</taxon>
        <taxon>Spiralia</taxon>
        <taxon>Lophotrochozoa</taxon>
        <taxon>Platyhelminthes</taxon>
        <taxon>Cestoda</taxon>
        <taxon>Eucestoda</taxon>
        <taxon>Diphyllobothriidea</taxon>
        <taxon>Diphyllobothriidae</taxon>
        <taxon>Dibothriocephalus</taxon>
    </lineage>
</organism>
<evidence type="ECO:0000313" key="1">
    <source>
        <dbReference type="EMBL" id="VDN26183.1"/>
    </source>
</evidence>
<evidence type="ECO:0000313" key="2">
    <source>
        <dbReference type="Proteomes" id="UP000281553"/>
    </source>
</evidence>
<protein>
    <submittedName>
        <fullName evidence="1">Uncharacterized protein</fullName>
    </submittedName>
</protein>
<keyword evidence="2" id="KW-1185">Reference proteome</keyword>
<dbReference type="EMBL" id="UYRU01075717">
    <property type="protein sequence ID" value="VDN26183.1"/>
    <property type="molecule type" value="Genomic_DNA"/>
</dbReference>